<dbReference type="EMBL" id="BAAAOQ010000004">
    <property type="protein sequence ID" value="GAA2193680.1"/>
    <property type="molecule type" value="Genomic_DNA"/>
</dbReference>
<evidence type="ECO:0000313" key="2">
    <source>
        <dbReference type="EMBL" id="GAA2193680.1"/>
    </source>
</evidence>
<name>A0ABN3BDS0_9ACTN</name>
<feature type="region of interest" description="Disordered" evidence="1">
    <location>
        <begin position="169"/>
        <end position="197"/>
    </location>
</feature>
<evidence type="ECO:0000256" key="1">
    <source>
        <dbReference type="SAM" id="MobiDB-lite"/>
    </source>
</evidence>
<dbReference type="RefSeq" id="WP_346162371.1">
    <property type="nucleotide sequence ID" value="NZ_BAAAOQ010000004.1"/>
</dbReference>
<evidence type="ECO:0000313" key="3">
    <source>
        <dbReference type="Proteomes" id="UP001501391"/>
    </source>
</evidence>
<sequence>MSDPLTTGQGPVGVHYHQFLVTDPGGPVAEDETGASHTGLVGITAGDATVHTGIHTGDVDVTVTAHRQPPPPDAGEWEEIAEISLHSPTGTLQVTPLMTDLDEDLPDLAAAGPGAYRLRVHARGRDQAVDLAPHTITEHYLLQCWPQPPAPAQLLRATDDYGSRLRAEQTHQTRVTTHTPRGQHRQEHDILRRSLGG</sequence>
<comment type="caution">
    <text evidence="2">The sequence shown here is derived from an EMBL/GenBank/DDBJ whole genome shotgun (WGS) entry which is preliminary data.</text>
</comment>
<proteinExistence type="predicted"/>
<reference evidence="2 3" key="1">
    <citation type="journal article" date="2019" name="Int. J. Syst. Evol. Microbiol.">
        <title>The Global Catalogue of Microorganisms (GCM) 10K type strain sequencing project: providing services to taxonomists for standard genome sequencing and annotation.</title>
        <authorList>
            <consortium name="The Broad Institute Genomics Platform"/>
            <consortium name="The Broad Institute Genome Sequencing Center for Infectious Disease"/>
            <person name="Wu L."/>
            <person name="Ma J."/>
        </authorList>
    </citation>
    <scope>NUCLEOTIDE SEQUENCE [LARGE SCALE GENOMIC DNA]</scope>
    <source>
        <strain evidence="2 3">JCM 14924</strain>
    </source>
</reference>
<accession>A0ABN3BDS0</accession>
<feature type="compositionally biased region" description="Basic and acidic residues" evidence="1">
    <location>
        <begin position="184"/>
        <end position="197"/>
    </location>
</feature>
<keyword evidence="3" id="KW-1185">Reference proteome</keyword>
<organism evidence="2 3">
    <name type="scientific">Streptomyces bangladeshensis</name>
    <dbReference type="NCBI Taxonomy" id="295352"/>
    <lineage>
        <taxon>Bacteria</taxon>
        <taxon>Bacillati</taxon>
        <taxon>Actinomycetota</taxon>
        <taxon>Actinomycetes</taxon>
        <taxon>Kitasatosporales</taxon>
        <taxon>Streptomycetaceae</taxon>
        <taxon>Streptomyces</taxon>
    </lineage>
</organism>
<gene>
    <name evidence="2" type="ORF">GCM10009787_16550</name>
</gene>
<protein>
    <submittedName>
        <fullName evidence="2">Uncharacterized protein</fullName>
    </submittedName>
</protein>
<dbReference type="Proteomes" id="UP001501391">
    <property type="component" value="Unassembled WGS sequence"/>
</dbReference>